<dbReference type="EMBL" id="JAVLET010000003">
    <property type="protein sequence ID" value="KAL0472424.1"/>
    <property type="molecule type" value="Genomic_DNA"/>
</dbReference>
<dbReference type="Proteomes" id="UP001451303">
    <property type="component" value="Unassembled WGS sequence"/>
</dbReference>
<organism evidence="2 3">
    <name type="scientific">Neurospora intermedia</name>
    <dbReference type="NCBI Taxonomy" id="5142"/>
    <lineage>
        <taxon>Eukaryota</taxon>
        <taxon>Fungi</taxon>
        <taxon>Dikarya</taxon>
        <taxon>Ascomycota</taxon>
        <taxon>Pezizomycotina</taxon>
        <taxon>Sordariomycetes</taxon>
        <taxon>Sordariomycetidae</taxon>
        <taxon>Sordariales</taxon>
        <taxon>Sordariaceae</taxon>
        <taxon>Neurospora</taxon>
    </lineage>
</organism>
<name>A0ABR3DIA1_NEUIN</name>
<accession>A0ABR3DIA1</accession>
<sequence>MPVPAASAVSRSMARHLLLFLLVVFPSTYPFQCGKLGLSIREFFLVYHYLHPQLSWRISWALPLVQATGEHRLLPWPVYIVAALDICLHREEATSTALIHHSILLRYQTKID</sequence>
<comment type="caution">
    <text evidence="2">The sequence shown here is derived from an EMBL/GenBank/DDBJ whole genome shotgun (WGS) entry which is preliminary data.</text>
</comment>
<evidence type="ECO:0000313" key="3">
    <source>
        <dbReference type="Proteomes" id="UP001451303"/>
    </source>
</evidence>
<gene>
    <name evidence="2" type="ORF">QR685DRAFT_235359</name>
</gene>
<proteinExistence type="predicted"/>
<evidence type="ECO:0008006" key="4">
    <source>
        <dbReference type="Google" id="ProtNLM"/>
    </source>
</evidence>
<evidence type="ECO:0000313" key="2">
    <source>
        <dbReference type="EMBL" id="KAL0472424.1"/>
    </source>
</evidence>
<reference evidence="2 3" key="1">
    <citation type="submission" date="2023-09" db="EMBL/GenBank/DDBJ databases">
        <title>Multi-omics analysis of a traditional fermented food reveals byproduct-associated fungal strains for waste-to-food upcycling.</title>
        <authorList>
            <consortium name="Lawrence Berkeley National Laboratory"/>
            <person name="Rekdal V.M."/>
            <person name="Villalobos-Escobedo J.M."/>
            <person name="Rodriguez-Valeron N."/>
            <person name="Garcia M.O."/>
            <person name="Vasquez D.P."/>
            <person name="Damayanti I."/>
            <person name="Sorensen P.M."/>
            <person name="Baidoo E.E."/>
            <person name="De Carvalho A.C."/>
            <person name="Riley R."/>
            <person name="Lipzen A."/>
            <person name="He G."/>
            <person name="Yan M."/>
            <person name="Haridas S."/>
            <person name="Daum C."/>
            <person name="Yoshinaga Y."/>
            <person name="Ng V."/>
            <person name="Grigoriev I.V."/>
            <person name="Munk R."/>
            <person name="Nuraida L."/>
            <person name="Wijaya C.H."/>
            <person name="Morales P.-C."/>
            <person name="Keasling J.D."/>
        </authorList>
    </citation>
    <scope>NUCLEOTIDE SEQUENCE [LARGE SCALE GENOMIC DNA]</scope>
    <source>
        <strain evidence="2 3">FGSC 2613</strain>
    </source>
</reference>
<protein>
    <recommendedName>
        <fullName evidence="4">Secreted protein</fullName>
    </recommendedName>
</protein>
<feature type="signal peptide" evidence="1">
    <location>
        <begin position="1"/>
        <end position="30"/>
    </location>
</feature>
<evidence type="ECO:0000256" key="1">
    <source>
        <dbReference type="SAM" id="SignalP"/>
    </source>
</evidence>
<keyword evidence="3" id="KW-1185">Reference proteome</keyword>
<keyword evidence="1" id="KW-0732">Signal</keyword>
<feature type="chain" id="PRO_5046067033" description="Secreted protein" evidence="1">
    <location>
        <begin position="31"/>
        <end position="112"/>
    </location>
</feature>